<dbReference type="AlphaFoldDB" id="A0ABD1U986"/>
<evidence type="ECO:0000259" key="2">
    <source>
        <dbReference type="PROSITE" id="PS50004"/>
    </source>
</evidence>
<evidence type="ECO:0000256" key="1">
    <source>
        <dbReference type="SAM" id="Phobius"/>
    </source>
</evidence>
<proteinExistence type="predicted"/>
<keyword evidence="4" id="KW-1185">Reference proteome</keyword>
<sequence length="253" mass="28426">MQGKLTPTIAFQLSHESHTVFHLLVRHLMVGCQFAIFACGVTIGFNLHHATMINMGYQSNSSSSVISCELRIIRAKNIDLKPMGEVFVRCYLSAGNNKRVQINSQKVPTKSNLIWNETFSLECSGSDEDSISLLKQGSVIFELRWRSTAPFIGRINGSKLLGRAEIPWKNVSLSPNMEIEKWVVMIPKDQKWVDEDVKPATVQIGMKIQESAQASIKTRKNDRKWDECGCRDGVCNSCLDYDMFALGAACEEF</sequence>
<dbReference type="PANTHER" id="PTHR35503:SF2">
    <property type="entry name" value="OS04G0455700 PROTEIN"/>
    <property type="match status" value="1"/>
</dbReference>
<reference evidence="4" key="1">
    <citation type="submission" date="2024-07" db="EMBL/GenBank/DDBJ databases">
        <title>Two chromosome-level genome assemblies of Korean endemic species Abeliophyllum distichum and Forsythia ovata (Oleaceae).</title>
        <authorList>
            <person name="Jang H."/>
        </authorList>
    </citation>
    <scope>NUCLEOTIDE SEQUENCE [LARGE SCALE GENOMIC DNA]</scope>
</reference>
<dbReference type="Gene3D" id="2.60.40.150">
    <property type="entry name" value="C2 domain"/>
    <property type="match status" value="1"/>
</dbReference>
<dbReference type="EMBL" id="JBFOLJ010000007">
    <property type="protein sequence ID" value="KAL2521560.1"/>
    <property type="molecule type" value="Genomic_DNA"/>
</dbReference>
<dbReference type="PANTHER" id="PTHR35503">
    <property type="entry name" value="OSJNBA0006M15.15 PROTEIN"/>
    <property type="match status" value="1"/>
</dbReference>
<feature type="transmembrane region" description="Helical" evidence="1">
    <location>
        <begin position="20"/>
        <end position="45"/>
    </location>
</feature>
<keyword evidence="1" id="KW-0472">Membrane</keyword>
<comment type="caution">
    <text evidence="3">The sequence shown here is derived from an EMBL/GenBank/DDBJ whole genome shotgun (WGS) entry which is preliminary data.</text>
</comment>
<dbReference type="CDD" id="cd00030">
    <property type="entry name" value="C2"/>
    <property type="match status" value="1"/>
</dbReference>
<dbReference type="Proteomes" id="UP001604277">
    <property type="component" value="Unassembled WGS sequence"/>
</dbReference>
<accession>A0ABD1U986</accession>
<dbReference type="InterPro" id="IPR035892">
    <property type="entry name" value="C2_domain_sf"/>
</dbReference>
<evidence type="ECO:0000313" key="3">
    <source>
        <dbReference type="EMBL" id="KAL2521560.1"/>
    </source>
</evidence>
<protein>
    <recommendedName>
        <fullName evidence="2">C2 domain-containing protein</fullName>
    </recommendedName>
</protein>
<dbReference type="InterPro" id="IPR000008">
    <property type="entry name" value="C2_dom"/>
</dbReference>
<evidence type="ECO:0000313" key="4">
    <source>
        <dbReference type="Proteomes" id="UP001604277"/>
    </source>
</evidence>
<dbReference type="Pfam" id="PF00168">
    <property type="entry name" value="C2"/>
    <property type="match status" value="1"/>
</dbReference>
<keyword evidence="1" id="KW-0812">Transmembrane</keyword>
<gene>
    <name evidence="3" type="ORF">Fot_25483</name>
</gene>
<name>A0ABD1U986_9LAMI</name>
<feature type="domain" description="C2" evidence="2">
    <location>
        <begin position="49"/>
        <end position="183"/>
    </location>
</feature>
<dbReference type="PROSITE" id="PS50004">
    <property type="entry name" value="C2"/>
    <property type="match status" value="1"/>
</dbReference>
<keyword evidence="1" id="KW-1133">Transmembrane helix</keyword>
<dbReference type="SUPFAM" id="SSF49562">
    <property type="entry name" value="C2 domain (Calcium/lipid-binding domain, CaLB)"/>
    <property type="match status" value="1"/>
</dbReference>
<organism evidence="3 4">
    <name type="scientific">Forsythia ovata</name>
    <dbReference type="NCBI Taxonomy" id="205694"/>
    <lineage>
        <taxon>Eukaryota</taxon>
        <taxon>Viridiplantae</taxon>
        <taxon>Streptophyta</taxon>
        <taxon>Embryophyta</taxon>
        <taxon>Tracheophyta</taxon>
        <taxon>Spermatophyta</taxon>
        <taxon>Magnoliopsida</taxon>
        <taxon>eudicotyledons</taxon>
        <taxon>Gunneridae</taxon>
        <taxon>Pentapetalae</taxon>
        <taxon>asterids</taxon>
        <taxon>lamiids</taxon>
        <taxon>Lamiales</taxon>
        <taxon>Oleaceae</taxon>
        <taxon>Forsythieae</taxon>
        <taxon>Forsythia</taxon>
    </lineage>
</organism>